<organism evidence="1">
    <name type="scientific">Glycine max</name>
    <name type="common">Soybean</name>
    <name type="synonym">Glycine hispida</name>
    <dbReference type="NCBI Taxonomy" id="3847"/>
    <lineage>
        <taxon>Eukaryota</taxon>
        <taxon>Viridiplantae</taxon>
        <taxon>Streptophyta</taxon>
        <taxon>Embryophyta</taxon>
        <taxon>Tracheophyta</taxon>
        <taxon>Spermatophyta</taxon>
        <taxon>Magnoliopsida</taxon>
        <taxon>eudicotyledons</taxon>
        <taxon>Gunneridae</taxon>
        <taxon>Pentapetalae</taxon>
        <taxon>rosids</taxon>
        <taxon>fabids</taxon>
        <taxon>Fabales</taxon>
        <taxon>Fabaceae</taxon>
        <taxon>Papilionoideae</taxon>
        <taxon>50 kb inversion clade</taxon>
        <taxon>NPAAA clade</taxon>
        <taxon>indigoferoid/millettioid clade</taxon>
        <taxon>Phaseoleae</taxon>
        <taxon>Glycine</taxon>
        <taxon>Glycine subgen. Soja</taxon>
    </lineage>
</organism>
<protein>
    <submittedName>
        <fullName evidence="1 2">Uncharacterized protein</fullName>
    </submittedName>
</protein>
<dbReference type="AlphaFoldDB" id="A0A0R0IH06"/>
<accession>A0A0R0IH06</accession>
<reference evidence="1" key="3">
    <citation type="submission" date="2018-07" db="EMBL/GenBank/DDBJ databases">
        <title>WGS assembly of Glycine max.</title>
        <authorList>
            <person name="Schmutz J."/>
            <person name="Cannon S."/>
            <person name="Schlueter J."/>
            <person name="Ma J."/>
            <person name="Mitros T."/>
            <person name="Nelson W."/>
            <person name="Hyten D."/>
            <person name="Song Q."/>
            <person name="Thelen J."/>
            <person name="Cheng J."/>
            <person name="Xu D."/>
            <person name="Hellsten U."/>
            <person name="May G."/>
            <person name="Yu Y."/>
            <person name="Sakurai T."/>
            <person name="Umezawa T."/>
            <person name="Bhattacharyya M."/>
            <person name="Sandhu D."/>
            <person name="Valliyodan B."/>
            <person name="Lindquist E."/>
            <person name="Peto M."/>
            <person name="Grant D."/>
            <person name="Shu S."/>
            <person name="Goodstein D."/>
            <person name="Barry K."/>
            <person name="Futrell-Griggs M."/>
            <person name="Abernathy B."/>
            <person name="Du J."/>
            <person name="Tian Z."/>
            <person name="Zhu L."/>
            <person name="Gill N."/>
            <person name="Joshi T."/>
            <person name="Libault M."/>
            <person name="Sethuraman A."/>
            <person name="Zhang X."/>
            <person name="Shinozaki K."/>
            <person name="Nguyen H."/>
            <person name="Wing R."/>
            <person name="Cregan P."/>
            <person name="Specht J."/>
            <person name="Grimwood J."/>
            <person name="Rokhsar D."/>
            <person name="Stacey G."/>
            <person name="Shoemaker R."/>
            <person name="Jackson S."/>
        </authorList>
    </citation>
    <scope>NUCLEOTIDE SEQUENCE</scope>
    <source>
        <tissue evidence="1">Callus</tissue>
    </source>
</reference>
<evidence type="ECO:0000313" key="3">
    <source>
        <dbReference type="Proteomes" id="UP000008827"/>
    </source>
</evidence>
<reference evidence="1 2" key="1">
    <citation type="journal article" date="2010" name="Nature">
        <title>Genome sequence of the palaeopolyploid soybean.</title>
        <authorList>
            <person name="Schmutz J."/>
            <person name="Cannon S.B."/>
            <person name="Schlueter J."/>
            <person name="Ma J."/>
            <person name="Mitros T."/>
            <person name="Nelson W."/>
            <person name="Hyten D.L."/>
            <person name="Song Q."/>
            <person name="Thelen J.J."/>
            <person name="Cheng J."/>
            <person name="Xu D."/>
            <person name="Hellsten U."/>
            <person name="May G.D."/>
            <person name="Yu Y."/>
            <person name="Sakurai T."/>
            <person name="Umezawa T."/>
            <person name="Bhattacharyya M.K."/>
            <person name="Sandhu D."/>
            <person name="Valliyodan B."/>
            <person name="Lindquist E."/>
            <person name="Peto M."/>
            <person name="Grant D."/>
            <person name="Shu S."/>
            <person name="Goodstein D."/>
            <person name="Barry K."/>
            <person name="Futrell-Griggs M."/>
            <person name="Abernathy B."/>
            <person name="Du J."/>
            <person name="Tian Z."/>
            <person name="Zhu L."/>
            <person name="Gill N."/>
            <person name="Joshi T."/>
            <person name="Libault M."/>
            <person name="Sethuraman A."/>
            <person name="Zhang X.-C."/>
            <person name="Shinozaki K."/>
            <person name="Nguyen H.T."/>
            <person name="Wing R.A."/>
            <person name="Cregan P."/>
            <person name="Specht J."/>
            <person name="Grimwood J."/>
            <person name="Rokhsar D."/>
            <person name="Stacey G."/>
            <person name="Shoemaker R.C."/>
            <person name="Jackson S.A."/>
        </authorList>
    </citation>
    <scope>NUCLEOTIDE SEQUENCE [LARGE SCALE GENOMIC DNA]</scope>
    <source>
        <strain evidence="2">cv. Williams 82</strain>
        <tissue evidence="1">Callus</tissue>
    </source>
</reference>
<evidence type="ECO:0000313" key="2">
    <source>
        <dbReference type="EnsemblPlants" id="KRH39529"/>
    </source>
</evidence>
<dbReference type="InParanoid" id="A0A0R0IH06"/>
<dbReference type="EMBL" id="CM000842">
    <property type="protein sequence ID" value="KRH39529.1"/>
    <property type="molecule type" value="Genomic_DNA"/>
</dbReference>
<reference evidence="2" key="2">
    <citation type="submission" date="2018-02" db="UniProtKB">
        <authorList>
            <consortium name="EnsemblPlants"/>
        </authorList>
    </citation>
    <scope>IDENTIFICATION</scope>
    <source>
        <strain evidence="2">Williams 82</strain>
    </source>
</reference>
<dbReference type="Proteomes" id="UP000008827">
    <property type="component" value="Chromosome 9"/>
</dbReference>
<gene>
    <name evidence="1" type="ORF">GLYMA_09G203600</name>
</gene>
<dbReference type="Gramene" id="KRH39529">
    <property type="protein sequence ID" value="KRH39529"/>
    <property type="gene ID" value="GLYMA_09G203600"/>
</dbReference>
<evidence type="ECO:0000313" key="1">
    <source>
        <dbReference type="EMBL" id="KRH39529.1"/>
    </source>
</evidence>
<keyword evidence="3" id="KW-1185">Reference proteome</keyword>
<name>A0A0R0IH06_SOYBN</name>
<proteinExistence type="predicted"/>
<sequence length="94" mass="10736">MGMYGYFSFSKQKICNCASILLGQKIITQPQDSRTNKDICFFLSQYRALKPVMCRGLSFYVSEEFTRKASSCFFISVMLSAPTKHCCLLYNLAD</sequence>
<dbReference type="EnsemblPlants" id="KRH39529">
    <property type="protein sequence ID" value="KRH39529"/>
    <property type="gene ID" value="GLYMA_09G203600"/>
</dbReference>